<name>A0AAV2FID1_9ROSI</name>
<dbReference type="EMBL" id="OZ034819">
    <property type="protein sequence ID" value="CAL1397390.1"/>
    <property type="molecule type" value="Genomic_DNA"/>
</dbReference>
<keyword evidence="3" id="KW-1185">Reference proteome</keyword>
<dbReference type="Proteomes" id="UP001497516">
    <property type="component" value="Chromosome 6"/>
</dbReference>
<dbReference type="AlphaFoldDB" id="A0AAV2FID1"/>
<evidence type="ECO:0000256" key="1">
    <source>
        <dbReference type="SAM" id="MobiDB-lite"/>
    </source>
</evidence>
<sequence length="85" mass="9536">MQARLMQIDNAGEGGRSKAPQTSLMPTQMKAAEAKAAHARSMQRTTMQARLLQTTSAQEMEVEDGYDEERGVVGDQRNWLWIVKL</sequence>
<reference evidence="2 3" key="1">
    <citation type="submission" date="2024-04" db="EMBL/GenBank/DDBJ databases">
        <authorList>
            <person name="Fracassetti M."/>
        </authorList>
    </citation>
    <scope>NUCLEOTIDE SEQUENCE [LARGE SCALE GENOMIC DNA]</scope>
</reference>
<proteinExistence type="predicted"/>
<accession>A0AAV2FID1</accession>
<organism evidence="2 3">
    <name type="scientific">Linum trigynum</name>
    <dbReference type="NCBI Taxonomy" id="586398"/>
    <lineage>
        <taxon>Eukaryota</taxon>
        <taxon>Viridiplantae</taxon>
        <taxon>Streptophyta</taxon>
        <taxon>Embryophyta</taxon>
        <taxon>Tracheophyta</taxon>
        <taxon>Spermatophyta</taxon>
        <taxon>Magnoliopsida</taxon>
        <taxon>eudicotyledons</taxon>
        <taxon>Gunneridae</taxon>
        <taxon>Pentapetalae</taxon>
        <taxon>rosids</taxon>
        <taxon>fabids</taxon>
        <taxon>Malpighiales</taxon>
        <taxon>Linaceae</taxon>
        <taxon>Linum</taxon>
    </lineage>
</organism>
<protein>
    <submittedName>
        <fullName evidence="2">Uncharacterized protein</fullName>
    </submittedName>
</protein>
<gene>
    <name evidence="2" type="ORF">LTRI10_LOCUS37695</name>
</gene>
<evidence type="ECO:0000313" key="3">
    <source>
        <dbReference type="Proteomes" id="UP001497516"/>
    </source>
</evidence>
<evidence type="ECO:0000313" key="2">
    <source>
        <dbReference type="EMBL" id="CAL1397390.1"/>
    </source>
</evidence>
<feature type="region of interest" description="Disordered" evidence="1">
    <location>
        <begin position="1"/>
        <end position="24"/>
    </location>
</feature>